<dbReference type="AlphaFoldDB" id="A0A6L2NQF9"/>
<feature type="region of interest" description="Disordered" evidence="1">
    <location>
        <begin position="39"/>
        <end position="60"/>
    </location>
</feature>
<evidence type="ECO:0000256" key="1">
    <source>
        <dbReference type="SAM" id="MobiDB-lite"/>
    </source>
</evidence>
<protein>
    <submittedName>
        <fullName evidence="2">Uncharacterized protein</fullName>
    </submittedName>
</protein>
<comment type="caution">
    <text evidence="2">The sequence shown here is derived from an EMBL/GenBank/DDBJ whole genome shotgun (WGS) entry which is preliminary data.</text>
</comment>
<reference evidence="2" key="1">
    <citation type="journal article" date="2019" name="Sci. Rep.">
        <title>Draft genome of Tanacetum cinerariifolium, the natural source of mosquito coil.</title>
        <authorList>
            <person name="Yamashiro T."/>
            <person name="Shiraishi A."/>
            <person name="Satake H."/>
            <person name="Nakayama K."/>
        </authorList>
    </citation>
    <scope>NUCLEOTIDE SEQUENCE</scope>
</reference>
<dbReference type="EMBL" id="BKCJ010009791">
    <property type="protein sequence ID" value="GEU88631.1"/>
    <property type="molecule type" value="Genomic_DNA"/>
</dbReference>
<accession>A0A6L2NQF9</accession>
<sequence>MKDIDWDKVKITDEVMEGRRRSRTCKRTEDMVLSIMKDDKGKGKVDENEKGKVDEKGKEKMDEKGNAKLLKVKKAKEAELAEVVEVSSDEEDYSDECFFVDEDLVLYNDVKYLLRDKDV</sequence>
<name>A0A6L2NQF9_TANCI</name>
<evidence type="ECO:0000313" key="2">
    <source>
        <dbReference type="EMBL" id="GEU88631.1"/>
    </source>
</evidence>
<gene>
    <name evidence="2" type="ORF">Tci_060609</name>
</gene>
<proteinExistence type="predicted"/>
<organism evidence="2">
    <name type="scientific">Tanacetum cinerariifolium</name>
    <name type="common">Dalmatian daisy</name>
    <name type="synonym">Chrysanthemum cinerariifolium</name>
    <dbReference type="NCBI Taxonomy" id="118510"/>
    <lineage>
        <taxon>Eukaryota</taxon>
        <taxon>Viridiplantae</taxon>
        <taxon>Streptophyta</taxon>
        <taxon>Embryophyta</taxon>
        <taxon>Tracheophyta</taxon>
        <taxon>Spermatophyta</taxon>
        <taxon>Magnoliopsida</taxon>
        <taxon>eudicotyledons</taxon>
        <taxon>Gunneridae</taxon>
        <taxon>Pentapetalae</taxon>
        <taxon>asterids</taxon>
        <taxon>campanulids</taxon>
        <taxon>Asterales</taxon>
        <taxon>Asteraceae</taxon>
        <taxon>Asteroideae</taxon>
        <taxon>Anthemideae</taxon>
        <taxon>Anthemidinae</taxon>
        <taxon>Tanacetum</taxon>
    </lineage>
</organism>